<proteinExistence type="predicted"/>
<gene>
    <name evidence="1" type="ORF">TM448B01325_0006</name>
</gene>
<dbReference type="EMBL" id="MT144734">
    <property type="protein sequence ID" value="QJH98447.1"/>
    <property type="molecule type" value="Genomic_DNA"/>
</dbReference>
<dbReference type="AlphaFoldDB" id="A0A6M3XMB7"/>
<name>A0A6M3XMB7_9ZZZZ</name>
<dbReference type="SUPFAM" id="SSF50956">
    <property type="entry name" value="Thermostable phytase (3-phytase)"/>
    <property type="match status" value="1"/>
</dbReference>
<protein>
    <submittedName>
        <fullName evidence="1">Uncharacterized protein</fullName>
    </submittedName>
</protein>
<organism evidence="1">
    <name type="scientific">viral metagenome</name>
    <dbReference type="NCBI Taxonomy" id="1070528"/>
    <lineage>
        <taxon>unclassified sequences</taxon>
        <taxon>metagenomes</taxon>
        <taxon>organismal metagenomes</taxon>
    </lineage>
</organism>
<sequence length="295" mass="31484">MSSGRPDFHPTMLLEGKFGDTLIPILTDALGQLYTVMSGYFGGVPTPILLDAAGRILAHLVGNDGGTIRDITVDADGKLIIQVQGNDAGTLRTVAVDPSGYILSRMKGSDGGTMRDIAVDASGRMIALIKGDDAGTIRTVAVDVDGVMKANLSAQELDYLRVRPNYGKTQRVSATGQTFPSHAWYTCLDTAGRGFLLGGWIQFESNAASESGFARLVIDGTNVQSLSLGYLFAINAVHPQKTMFWINRWTSDINVLGLSISPGVTFESSLQVQAWNVSGLAGVISFELYYALVPT</sequence>
<evidence type="ECO:0000313" key="1">
    <source>
        <dbReference type="EMBL" id="QJH98447.1"/>
    </source>
</evidence>
<accession>A0A6M3XMB7</accession>
<reference evidence="1" key="1">
    <citation type="submission" date="2020-03" db="EMBL/GenBank/DDBJ databases">
        <title>The deep terrestrial virosphere.</title>
        <authorList>
            <person name="Holmfeldt K."/>
            <person name="Nilsson E."/>
            <person name="Simone D."/>
            <person name="Lopez-Fernandez M."/>
            <person name="Wu X."/>
            <person name="de Brujin I."/>
            <person name="Lundin D."/>
            <person name="Andersson A."/>
            <person name="Bertilsson S."/>
            <person name="Dopson M."/>
        </authorList>
    </citation>
    <scope>NUCLEOTIDE SEQUENCE</scope>
    <source>
        <strain evidence="1">TM448B01325</strain>
    </source>
</reference>